<proteinExistence type="predicted"/>
<accession>J9GGF9</accession>
<name>J9GGF9_9ZZZZ</name>
<dbReference type="AlphaFoldDB" id="J9GGF9"/>
<gene>
    <name evidence="1" type="ORF">EVA_13456</name>
</gene>
<reference evidence="1" key="1">
    <citation type="journal article" date="2012" name="PLoS ONE">
        <title>Gene sets for utilization of primary and secondary nutrition supplies in the distal gut of endangered iberian lynx.</title>
        <authorList>
            <person name="Alcaide M."/>
            <person name="Messina E."/>
            <person name="Richter M."/>
            <person name="Bargiela R."/>
            <person name="Peplies J."/>
            <person name="Huws S.A."/>
            <person name="Newbold C.J."/>
            <person name="Golyshin P.N."/>
            <person name="Simon M.A."/>
            <person name="Lopez G."/>
            <person name="Yakimov M.M."/>
            <person name="Ferrer M."/>
        </authorList>
    </citation>
    <scope>NUCLEOTIDE SEQUENCE</scope>
</reference>
<organism evidence="1">
    <name type="scientific">gut metagenome</name>
    <dbReference type="NCBI Taxonomy" id="749906"/>
    <lineage>
        <taxon>unclassified sequences</taxon>
        <taxon>metagenomes</taxon>
        <taxon>organismal metagenomes</taxon>
    </lineage>
</organism>
<evidence type="ECO:0000313" key="1">
    <source>
        <dbReference type="EMBL" id="EJW98439.1"/>
    </source>
</evidence>
<protein>
    <submittedName>
        <fullName evidence="1">Uncharacterized protein</fullName>
    </submittedName>
</protein>
<comment type="caution">
    <text evidence="1">The sequence shown here is derived from an EMBL/GenBank/DDBJ whole genome shotgun (WGS) entry which is preliminary data.</text>
</comment>
<dbReference type="EMBL" id="AMCI01004266">
    <property type="protein sequence ID" value="EJW98439.1"/>
    <property type="molecule type" value="Genomic_DNA"/>
</dbReference>
<sequence>MSPYGSYHCQILTAEGSLSPSASPLTSCPLKCAVPSASTVFISGFATSWSSIVRRSTLSGGTLQNA</sequence>